<reference evidence="1" key="1">
    <citation type="submission" date="2020-04" db="EMBL/GenBank/DDBJ databases">
        <title>Comparative genomics of oral phylogroup-2 Treponema strains.</title>
        <authorList>
            <person name="Zeng H."/>
            <person name="Chan Y.K."/>
            <person name="Watt R.M."/>
        </authorList>
    </citation>
    <scope>NUCLEOTIDE SEQUENCE</scope>
    <source>
        <strain evidence="1">OMZ 905</strain>
    </source>
</reference>
<protein>
    <submittedName>
        <fullName evidence="1">L-2-amino-thiazoline-4-carboxylic acid hydrolase</fullName>
    </submittedName>
</protein>
<organism evidence="1 2">
    <name type="scientific">Treponema denticola</name>
    <dbReference type="NCBI Taxonomy" id="158"/>
    <lineage>
        <taxon>Bacteria</taxon>
        <taxon>Pseudomonadati</taxon>
        <taxon>Spirochaetota</taxon>
        <taxon>Spirochaetia</taxon>
        <taxon>Spirochaetales</taxon>
        <taxon>Treponemataceae</taxon>
        <taxon>Treponema</taxon>
    </lineage>
</organism>
<evidence type="ECO:0000313" key="2">
    <source>
        <dbReference type="Proteomes" id="UP001056981"/>
    </source>
</evidence>
<keyword evidence="1" id="KW-0378">Hydrolase</keyword>
<dbReference type="InterPro" id="IPR026002">
    <property type="entry name" value="ATC_hydrolase-like"/>
</dbReference>
<dbReference type="Proteomes" id="UP001056981">
    <property type="component" value="Chromosome"/>
</dbReference>
<dbReference type="Pfam" id="PF14196">
    <property type="entry name" value="ATC_hydrolase"/>
    <property type="match status" value="1"/>
</dbReference>
<dbReference type="GO" id="GO:0016787">
    <property type="term" value="F:hydrolase activity"/>
    <property type="evidence" value="ECO:0007669"/>
    <property type="project" value="UniProtKB-KW"/>
</dbReference>
<sequence>MKMTAEKIFEIPQMSADWIRNELNKKFQPDEAEKKYREVIETYEKFANDAPSIGGKDNPMSKNFYGALSAFAYYECMNRSMLPDEITAMCYGMMIGNKKGGQLSRFNLNNRLVQKLFHGLFGLRARKLNKHKEDGSWNNTWGMKINPLHHKEGISIHLIGCPIADFAKKNGYGELMPYFCETDKAVMEHFGGTLYREHTVADGYEDCDYWIKNKGE</sequence>
<accession>A0A9Q9EY51</accession>
<dbReference type="AlphaFoldDB" id="A0A9Q9EY51"/>
<name>A0A9Q9EY51_TREDN</name>
<evidence type="ECO:0000313" key="1">
    <source>
        <dbReference type="EMBL" id="UTD01474.1"/>
    </source>
</evidence>
<gene>
    <name evidence="1" type="ORF">E4N86_03315</name>
</gene>
<dbReference type="EMBL" id="CP051635">
    <property type="protein sequence ID" value="UTD01474.1"/>
    <property type="molecule type" value="Genomic_DNA"/>
</dbReference>
<proteinExistence type="predicted"/>